<dbReference type="GeneID" id="63796910"/>
<dbReference type="PANTHER" id="PTHR28160:SF1">
    <property type="entry name" value="LARGE RIBOSOMAL SUBUNIT PROTEIN ML57"/>
    <property type="match status" value="1"/>
</dbReference>
<sequence>MSTTIPRQTIRVLSSRARSSLRPSSVSSSQRTFSSSSTCAGEKNNEYVDKPRWSYTPPGTKAPFSLRQIDSTREPYRANEDPAVLDKFYRSLLGPNGDKMLSEEIKWLAVTHKSFDQGRRGYNDRLALLGKRIVQLQASLLLVQNPGSYKTEVPPLSKEDQHKTIKHPALEGLENLTLDNRGWFTHKFNVSKVAEKYGLLKVLRWAPVKPNDLEHSGLNVVLTHTMYAIVGAIALERGGVEANEFARQRILAPQGLGSN</sequence>
<dbReference type="GO" id="GO:0032543">
    <property type="term" value="P:mitochondrial translation"/>
    <property type="evidence" value="ECO:0007669"/>
    <property type="project" value="InterPro"/>
</dbReference>
<reference evidence="3 4" key="1">
    <citation type="journal article" date="2017" name="Biotechnol. Biofuels">
        <title>Differential beta-glucosidase expression as a function of carbon source availability in Talaromyces amestolkiae: a genomic and proteomic approach.</title>
        <authorList>
            <person name="de Eugenio L.I."/>
            <person name="Mendez-Liter J.A."/>
            <person name="Nieto-Dominguez M."/>
            <person name="Alonso L."/>
            <person name="Gil-Munoz J."/>
            <person name="Barriuso J."/>
            <person name="Prieto A."/>
            <person name="Martinez M.J."/>
        </authorList>
    </citation>
    <scope>NUCLEOTIDE SEQUENCE [LARGE SCALE GENOMIC DNA]</scope>
    <source>
        <strain evidence="3 4">CIB</strain>
    </source>
</reference>
<dbReference type="InterPro" id="IPR036389">
    <property type="entry name" value="RNase_III_sf"/>
</dbReference>
<dbReference type="AlphaFoldDB" id="A0A364L7D6"/>
<name>A0A364L7D6_TALAM</name>
<dbReference type="Gene3D" id="1.10.1520.10">
    <property type="entry name" value="Ribonuclease III domain"/>
    <property type="match status" value="1"/>
</dbReference>
<dbReference type="SUPFAM" id="SSF69065">
    <property type="entry name" value="RNase III domain-like"/>
    <property type="match status" value="1"/>
</dbReference>
<dbReference type="Proteomes" id="UP000249363">
    <property type="component" value="Unassembled WGS sequence"/>
</dbReference>
<dbReference type="FunFam" id="1.10.1520.10:FF:000018">
    <property type="entry name" value="RNase III domain protein"/>
    <property type="match status" value="1"/>
</dbReference>
<dbReference type="OrthoDB" id="2281895at2759"/>
<keyword evidence="4" id="KW-1185">Reference proteome</keyword>
<evidence type="ECO:0000313" key="4">
    <source>
        <dbReference type="Proteomes" id="UP000249363"/>
    </source>
</evidence>
<evidence type="ECO:0000256" key="1">
    <source>
        <dbReference type="SAM" id="MobiDB-lite"/>
    </source>
</evidence>
<dbReference type="InterPro" id="IPR040030">
    <property type="entry name" value="Ribosomal_mL57"/>
</dbReference>
<evidence type="ECO:0000259" key="2">
    <source>
        <dbReference type="Pfam" id="PF14622"/>
    </source>
</evidence>
<accession>A0A364L7D6</accession>
<evidence type="ECO:0000313" key="3">
    <source>
        <dbReference type="EMBL" id="RAO71683.1"/>
    </source>
</evidence>
<feature type="compositionally biased region" description="Low complexity" evidence="1">
    <location>
        <begin position="14"/>
        <end position="37"/>
    </location>
</feature>
<feature type="region of interest" description="Disordered" evidence="1">
    <location>
        <begin position="1"/>
        <end position="43"/>
    </location>
</feature>
<proteinExistence type="predicted"/>
<dbReference type="GO" id="GO:0003735">
    <property type="term" value="F:structural constituent of ribosome"/>
    <property type="evidence" value="ECO:0007669"/>
    <property type="project" value="InterPro"/>
</dbReference>
<dbReference type="PANTHER" id="PTHR28160">
    <property type="entry name" value="54S RIBOSOMAL PROTEIN L15, MITOCHONDRIAL"/>
    <property type="match status" value="1"/>
</dbReference>
<dbReference type="GO" id="GO:0006396">
    <property type="term" value="P:RNA processing"/>
    <property type="evidence" value="ECO:0007669"/>
    <property type="project" value="InterPro"/>
</dbReference>
<dbReference type="InterPro" id="IPR000999">
    <property type="entry name" value="RNase_III_dom"/>
</dbReference>
<comment type="caution">
    <text evidence="3">The sequence shown here is derived from an EMBL/GenBank/DDBJ whole genome shotgun (WGS) entry which is preliminary data.</text>
</comment>
<dbReference type="EMBL" id="MIKG01000016">
    <property type="protein sequence ID" value="RAO71683.1"/>
    <property type="molecule type" value="Genomic_DNA"/>
</dbReference>
<feature type="domain" description="RNase III" evidence="2">
    <location>
        <begin position="103"/>
        <end position="252"/>
    </location>
</feature>
<dbReference type="GO" id="GO:0005762">
    <property type="term" value="C:mitochondrial large ribosomal subunit"/>
    <property type="evidence" value="ECO:0007669"/>
    <property type="project" value="InterPro"/>
</dbReference>
<protein>
    <recommendedName>
        <fullName evidence="2">RNase III domain-containing protein</fullName>
    </recommendedName>
</protein>
<gene>
    <name evidence="3" type="ORF">BHQ10_007695</name>
</gene>
<organism evidence="3 4">
    <name type="scientific">Talaromyces amestolkiae</name>
    <dbReference type="NCBI Taxonomy" id="1196081"/>
    <lineage>
        <taxon>Eukaryota</taxon>
        <taxon>Fungi</taxon>
        <taxon>Dikarya</taxon>
        <taxon>Ascomycota</taxon>
        <taxon>Pezizomycotina</taxon>
        <taxon>Eurotiomycetes</taxon>
        <taxon>Eurotiomycetidae</taxon>
        <taxon>Eurotiales</taxon>
        <taxon>Trichocomaceae</taxon>
        <taxon>Talaromyces</taxon>
        <taxon>Talaromyces sect. Talaromyces</taxon>
    </lineage>
</organism>
<dbReference type="STRING" id="1196081.A0A364L7D6"/>
<dbReference type="Pfam" id="PF14622">
    <property type="entry name" value="Ribonucleas_3_3"/>
    <property type="match status" value="1"/>
</dbReference>
<dbReference type="GO" id="GO:0004525">
    <property type="term" value="F:ribonuclease III activity"/>
    <property type="evidence" value="ECO:0007669"/>
    <property type="project" value="InterPro"/>
</dbReference>
<dbReference type="RefSeq" id="XP_040736198.1">
    <property type="nucleotide sequence ID" value="XM_040880418.1"/>
</dbReference>